<dbReference type="SUPFAM" id="SSF55658">
    <property type="entry name" value="L9 N-domain-like"/>
    <property type="match status" value="1"/>
</dbReference>
<feature type="domain" description="Ribosomal protein L9" evidence="6">
    <location>
        <begin position="75"/>
        <end position="121"/>
    </location>
</feature>
<dbReference type="InterPro" id="IPR000244">
    <property type="entry name" value="Ribosomal_bL9"/>
</dbReference>
<evidence type="ECO:0000256" key="3">
    <source>
        <dbReference type="ARBA" id="ARBA00023274"/>
    </source>
</evidence>
<dbReference type="GO" id="GO:0006412">
    <property type="term" value="P:translation"/>
    <property type="evidence" value="ECO:0007669"/>
    <property type="project" value="InterPro"/>
</dbReference>
<evidence type="ECO:0000256" key="2">
    <source>
        <dbReference type="ARBA" id="ARBA00022980"/>
    </source>
</evidence>
<dbReference type="GO" id="GO:0005840">
    <property type="term" value="C:ribosome"/>
    <property type="evidence" value="ECO:0007669"/>
    <property type="project" value="UniProtKB-KW"/>
</dbReference>
<keyword evidence="2 7" id="KW-0689">Ribosomal protein</keyword>
<organism evidence="7">
    <name type="scientific">Nyssomyia neivai</name>
    <dbReference type="NCBI Taxonomy" id="330878"/>
    <lineage>
        <taxon>Eukaryota</taxon>
        <taxon>Metazoa</taxon>
        <taxon>Ecdysozoa</taxon>
        <taxon>Arthropoda</taxon>
        <taxon>Hexapoda</taxon>
        <taxon>Insecta</taxon>
        <taxon>Pterygota</taxon>
        <taxon>Neoptera</taxon>
        <taxon>Endopterygota</taxon>
        <taxon>Diptera</taxon>
        <taxon>Nematocera</taxon>
        <taxon>Psychodoidea</taxon>
        <taxon>Psychodidae</taxon>
        <taxon>Nyssomyia</taxon>
    </lineage>
</organism>
<dbReference type="Pfam" id="PF01281">
    <property type="entry name" value="Ribosomal_L9_N"/>
    <property type="match status" value="1"/>
</dbReference>
<evidence type="ECO:0000256" key="1">
    <source>
        <dbReference type="ARBA" id="ARBA00010605"/>
    </source>
</evidence>
<comment type="similarity">
    <text evidence="1">Belongs to the bacterial ribosomal protein bL9 family.</text>
</comment>
<evidence type="ECO:0000256" key="5">
    <source>
        <dbReference type="ARBA" id="ARBA00035381"/>
    </source>
</evidence>
<dbReference type="PANTHER" id="PTHR21368">
    <property type="entry name" value="50S RIBOSOMAL PROTEIN L9"/>
    <property type="match status" value="1"/>
</dbReference>
<dbReference type="EMBL" id="GFDF01005038">
    <property type="protein sequence ID" value="JAV09046.1"/>
    <property type="molecule type" value="Transcribed_RNA"/>
</dbReference>
<evidence type="ECO:0000256" key="4">
    <source>
        <dbReference type="ARBA" id="ARBA00035194"/>
    </source>
</evidence>
<keyword evidence="3" id="KW-0687">Ribonucleoprotein</keyword>
<evidence type="ECO:0000313" key="7">
    <source>
        <dbReference type="EMBL" id="JAV09046.1"/>
    </source>
</evidence>
<dbReference type="AlphaFoldDB" id="A0A1L8DRF5"/>
<dbReference type="Gene3D" id="3.40.5.10">
    <property type="entry name" value="Ribosomal protein L9, N-terminal domain"/>
    <property type="match status" value="1"/>
</dbReference>
<dbReference type="GO" id="GO:0003735">
    <property type="term" value="F:structural constituent of ribosome"/>
    <property type="evidence" value="ECO:0007669"/>
    <property type="project" value="InterPro"/>
</dbReference>
<protein>
    <recommendedName>
        <fullName evidence="4">Large ribosomal subunit protein bL9m</fullName>
    </recommendedName>
    <alternativeName>
        <fullName evidence="5">39S ribosomal protein L9, mitochondrial</fullName>
    </alternativeName>
</protein>
<sequence length="247" mass="28442">MLRTCLSSFRTSRTTLPSILEVSSANVQQTRNTFILKRRWPPGLSKKNEPPKAFRKKHYVYDLVENTETQKVQEIEVVLTTFVDGLGQKGDVVSLKPRYAHNMLLLPGLAVYKTDKNVEKYKKDDDGQEAVKHSSPFVQRTINMIENLTLPIVMNKDHPWVVEKWHIRTCLRKAGYYATDASITLPDRPIQGPDLSLENKEFTVQIKINGLETATLKCRIHHWSTDPVGRLPYVPEFWKIPSEPVFK</sequence>
<name>A0A1L8DRF5_9DIPT</name>
<dbReference type="InterPro" id="IPR020070">
    <property type="entry name" value="Ribosomal_bL9_N"/>
</dbReference>
<dbReference type="InterPro" id="IPR036935">
    <property type="entry name" value="Ribosomal_bL9_N_sf"/>
</dbReference>
<evidence type="ECO:0000259" key="6">
    <source>
        <dbReference type="Pfam" id="PF01281"/>
    </source>
</evidence>
<reference evidence="7" key="1">
    <citation type="submission" date="2016-12" db="EMBL/GenBank/DDBJ databases">
        <title>An insight into the sialome and mialome of the sand fly, Nyssomyia neivai.</title>
        <authorList>
            <person name="Sebastian V."/>
            <person name="Goulart T.M."/>
            <person name="Oliveira W."/>
            <person name="Calvo E."/>
            <person name="Oliveira L.F."/>
            <person name="Pinto M.C."/>
            <person name="Rosselino A.M."/>
            <person name="Ribeiro J.M."/>
        </authorList>
    </citation>
    <scope>NUCLEOTIDE SEQUENCE</scope>
</reference>
<dbReference type="InterPro" id="IPR009027">
    <property type="entry name" value="Ribosomal_bL9/RNase_H1_N"/>
</dbReference>
<proteinExistence type="inferred from homology"/>
<accession>A0A1L8DRF5</accession>
<dbReference type="GO" id="GO:1990904">
    <property type="term" value="C:ribonucleoprotein complex"/>
    <property type="evidence" value="ECO:0007669"/>
    <property type="project" value="UniProtKB-KW"/>
</dbReference>